<dbReference type="Proteomes" id="UP000069272">
    <property type="component" value="Chromosome 3R"/>
</dbReference>
<feature type="region of interest" description="Disordered" evidence="1">
    <location>
        <begin position="27"/>
        <end position="51"/>
    </location>
</feature>
<feature type="region of interest" description="Disordered" evidence="1">
    <location>
        <begin position="96"/>
        <end position="134"/>
    </location>
</feature>
<feature type="compositionally biased region" description="Basic and acidic residues" evidence="1">
    <location>
        <begin position="27"/>
        <end position="42"/>
    </location>
</feature>
<evidence type="ECO:0000313" key="2">
    <source>
        <dbReference type="EnsemblMetazoa" id="AALB009979-PA"/>
    </source>
</evidence>
<reference evidence="2" key="2">
    <citation type="submission" date="2022-08" db="UniProtKB">
        <authorList>
            <consortium name="EnsemblMetazoa"/>
        </authorList>
    </citation>
    <scope>IDENTIFICATION</scope>
    <source>
        <strain evidence="2">STECLA/ALBI9_A</strain>
    </source>
</reference>
<protein>
    <submittedName>
        <fullName evidence="2">Uncharacterized protein</fullName>
    </submittedName>
</protein>
<dbReference type="VEuPathDB" id="VectorBase:AALB009979"/>
<name>A0A182FTU5_ANOAL</name>
<keyword evidence="3" id="KW-1185">Reference proteome</keyword>
<sequence>MPLLVGSRAAVGSCSAAAADSKIRSEDHLAKEATRRARREPGLGRSSGGDVVVWGPAARLANTKELGAARDGARKGTTPRDTIPAGVAKLVPAFPTRIPYKRSRSHGTLPPPPPSIKQMIGLSEAKRPTGASEE</sequence>
<evidence type="ECO:0000313" key="3">
    <source>
        <dbReference type="Proteomes" id="UP000069272"/>
    </source>
</evidence>
<proteinExistence type="predicted"/>
<reference evidence="2 3" key="1">
    <citation type="journal article" date="2017" name="G3 (Bethesda)">
        <title>The Physical Genome Mapping of Anopheles albimanus Corrected Scaffold Misassemblies and Identified Interarm Rearrangements in Genus Anopheles.</title>
        <authorList>
            <person name="Artemov G.N."/>
            <person name="Peery A.N."/>
            <person name="Jiang X."/>
            <person name="Tu Z."/>
            <person name="Stegniy V.N."/>
            <person name="Sharakhova M.V."/>
            <person name="Sharakhov I.V."/>
        </authorList>
    </citation>
    <scope>NUCLEOTIDE SEQUENCE [LARGE SCALE GENOMIC DNA]</scope>
    <source>
        <strain evidence="2 3">ALBI9_A</strain>
    </source>
</reference>
<evidence type="ECO:0000256" key="1">
    <source>
        <dbReference type="SAM" id="MobiDB-lite"/>
    </source>
</evidence>
<dbReference type="AlphaFoldDB" id="A0A182FTU5"/>
<dbReference type="EnsemblMetazoa" id="AALB009979-RA">
    <property type="protein sequence ID" value="AALB009979-PA"/>
    <property type="gene ID" value="AALB009979"/>
</dbReference>
<accession>A0A182FTU5</accession>
<organism evidence="2 3">
    <name type="scientific">Anopheles albimanus</name>
    <name type="common">New world malaria mosquito</name>
    <dbReference type="NCBI Taxonomy" id="7167"/>
    <lineage>
        <taxon>Eukaryota</taxon>
        <taxon>Metazoa</taxon>
        <taxon>Ecdysozoa</taxon>
        <taxon>Arthropoda</taxon>
        <taxon>Hexapoda</taxon>
        <taxon>Insecta</taxon>
        <taxon>Pterygota</taxon>
        <taxon>Neoptera</taxon>
        <taxon>Endopterygota</taxon>
        <taxon>Diptera</taxon>
        <taxon>Nematocera</taxon>
        <taxon>Culicoidea</taxon>
        <taxon>Culicidae</taxon>
        <taxon>Anophelinae</taxon>
        <taxon>Anopheles</taxon>
    </lineage>
</organism>